<dbReference type="CDD" id="cd00051">
    <property type="entry name" value="EFh"/>
    <property type="match status" value="1"/>
</dbReference>
<dbReference type="PROSITE" id="PS50222">
    <property type="entry name" value="EF_HAND_2"/>
    <property type="match status" value="6"/>
</dbReference>
<evidence type="ECO:0000256" key="1">
    <source>
        <dbReference type="ARBA" id="ARBA00022723"/>
    </source>
</evidence>
<feature type="domain" description="EF-hand" evidence="5">
    <location>
        <begin position="739"/>
        <end position="774"/>
    </location>
</feature>
<feature type="domain" description="EF-hand" evidence="5">
    <location>
        <begin position="667"/>
        <end position="702"/>
    </location>
</feature>
<gene>
    <name evidence="7" type="primary">EFCAB13</name>
</gene>
<sequence length="2833" mass="321053">MDTPLKKDGSKSQDLTENTKMDGQPQDSNAEAEENKSNHPNEKDKDDSKSPSKQVEEDKSKDLKEQNEDDTKQFLKTSELQEDTETSTLHSSSSWGRETSDWKDVLSTFLTPEQSTTNFSSLISEHTDTDDLKTATWVESQLVNPELQSETVPVCIWKKQPTAWKEEERRFSIPARKPSFHNRCGCSTTERLIKHSPLHLSKAPFHKNIMWKHQRPLFRGHEICTPEKGLFKAVKRKKDHRAFAKPQMLRMLSSKGSNRQSKAMYNLYTTFCDEGKYFDPCLLHGAKGLSRACTIFSAIRRGRVHINYLLLTLHTLGILMTKAQMFQVLQFIPIDAYGNLDFYDFLDVARNTLLYIDLEAFENVQGIFRTIKKDMIAIEELEPTLTCLGVSLNPLIIEQTLEHTTITKDGKLNISEFLSAVKGLLSQHLNEYGILERGSCQDFPTMDDSEVERRRNILLDKGIPLGYAHLIGLYEPGEELTIDSLEKKANKFQKPVGLKQTGKATDAVSVDEKDKKEQSTEWPKVRSKYGYTSHDTLFPLSSTLPLGESKMITSQTKLRLPLKKPPILPDLSLVPHASLSSESMKQKKKKKKKKLSFQEDLPTRHDLDEDKQETDAMKAESEDTELSEDLSFQEALQNIFDDIQMLMEDSIKSHDLYSALNKLGITISDAEFQKMLQNVDVAKDGTVNFNSFISIMEKMYFLSEFAILKHTIQAIDKIEEDKMVLHDLPSFIRNMGIQLHENELEETLKQVAIDGNGKIIVKDFIEILTRSPQFKELTVMKDTIQAVNNIKENKVSLKDLKTTLQKMGIHLYPQEYEDLIQMIPADREGKVDTGQVIEKIFKLQRFSDIEVLNYTIEIINQFKETELNVSEVENSFNNIGIHLTKSELMQATETSSDSVAGETVDVKELISAMKETRRLKNYTAVLDCILALKLIKEHQVERLKHEMGTLRTIDLPTANQVIGQALRSANIPEAGQAKFNNFLRILTKNPQLKTSAALEDGFNILAKMKNERIGFTELQMLMQSFNIILPTEDMSEALAFCNVDDNNTLNLKEFIRNVIYTDTFVTRPELQLICLALSKFKDDHFDLQTLQTSLDTMELFRASELLKEVMKVAKVDSYGKVNLEELIRVLTVIPEIPEATVLMDTLDAMHNIIDHEVNVNDLAKTLTTMGIKLTPDEMQSLCNSVTVTEDGSVDFNDIMKEIIGTESFEEFHALQNAFRNIHKIVKEDIKKEDLLDALENLGSHLTPDDLQEVLAFASIDESGKVHGMEFLKVLSSISDIRALQNATKVVGNLKEEKMTIKQLEDTLENMGVDLPSSTFNQIIQTVRTDENDEVDFKEFLLALGETEDFTEMEALQRVITIVGKMHGDQLYTNELQDTIDKLGLHLTEEKIQEILYVIDVDADGTVNLKDFLMTLPKMHYFRDSLAFQSAVVAFSKIKDGTVDPGELESILDFLGVKLDIAEFQNALKGTSIPGTGKFGFKDFLVNVTANERFSENSLHGTYSILCRMHKDKVEISQIKDVLAAIGITLTKEQMMEALKNMTVDSDGMVNLKEFMKKLSLTQQYSSAADMEKAVKTLKDIRQDKIEYEELDSIMQALGLQLSQDEIQKALNYVTTNADGTLSMKDFMFALTNNRRFSEADRNRVPIKNLNSILKTMGISLTEEEMKKAFEQVTVDDGMVNLNEFTRNLRVLQELSRPKADTEEKVAVEDIESLLSNMGMQLTKEQLQEALKNVTVDENEKVKMNELIESVVKTQRQSQAEMDLIHVNNLDNALINMGIYLTDDEIKEVLNSTTPDEDGKVNLNDLMEGVKNMKLILSAGGQVVETDELSSSLTRMGLNITEEETQEALKPLTLDGNDKVDMKNVLQNIMLMKRPFKLERDRIDIQDLNRILTSAGVQLTEAEFQEALATTPIDIEGKVNLGEFIKSVRAVQPYPQPEEETIAFLEEKVVIQEEEEEIPVEEEKVAAAEEEEIPVDEEKVAAAEEEEIPIEEEKVAAAEEGEIPVEEEKVAAAEEEEIPVEEEKVAAAEEEEIPVEEEKVAAAEEEEIPFEEEKVAAVEEEEIPIEEEKIPAEEEKVAAAEEEEVPVEEEKIPVEEEKVAAAEEEKEKIPVSEEKVAASEEEEEKISNEKDTTAAQEEEEKICIKEEKNASQEEEEKEKEKIAAQEEKVAVEELGAILANKGISLRDEELEEALIKAKVNVDGTVNLCNFFKAIHEIQGPPPDATKKDEGLEEPKGEKTVPIISQITENKVDIDSLDEVLEEMGIYLTNRQLYEAFKHISIDDDGMVDKKAFMTSVNAILSNQQKDERVDVNTLDYILADMGLYLTEEEIKEALKRITLNDDMTVNLKDFIWAVDDILSSQEEQEDISSSDDTLGSSDIFLTPEEEQEDETVSSTDFTNISGDSHTFSNSSSLETYPNKMPDAKMFKLPRMVEKSFLQTPNRVFPSVTFNEEAKSKAVKNLSKPQLEAFRTAYDAFRKDLDGIIDQAALGTTAHSLGINLTEEEVLDELECADMDGDGKVNFTDFLNIITDTKRFMQAVAPKKDDKETVDARGILFFELLSKLVESSKLPRHTTTTIVSYYRQKFLDCTGKRMQPDSKTAKPSDKEKLPRTQSSPITAFAGAARICIMNEKELESYVANLQKKVNPSESPYNQVPIFPLIPNRDVLVKGKPMKDVQKLDVQRKMVPLSSFEDHFLHKKRWIKQIPKAAKVSKPALSLSPELSQKRLTMNDVSEIRQEVKKVTGSYRKAMALRERNKMLKLWKRLRGGEIGLETNNPSFYQIFSTYTWSWNVLQDLVSPRELQEYDKKQYQRVLRPATPIDKLIGTSGKSKRSQK</sequence>
<evidence type="ECO:0000313" key="6">
    <source>
        <dbReference type="Proteomes" id="UP001652622"/>
    </source>
</evidence>
<protein>
    <submittedName>
        <fullName evidence="7">EF-hand calcium-binding domain-containing protein 13 isoform X1</fullName>
    </submittedName>
</protein>
<feature type="compositionally biased region" description="Basic and acidic residues" evidence="4">
    <location>
        <begin position="2065"/>
        <end position="2078"/>
    </location>
</feature>
<dbReference type="PROSITE" id="PS00018">
    <property type="entry name" value="EF_HAND_1"/>
    <property type="match status" value="2"/>
</dbReference>
<accession>A0A6P9BVF2</accession>
<evidence type="ECO:0000259" key="5">
    <source>
        <dbReference type="PROSITE" id="PS50222"/>
    </source>
</evidence>
<feature type="region of interest" description="Disordered" evidence="4">
    <location>
        <begin position="2590"/>
        <end position="2612"/>
    </location>
</feature>
<dbReference type="CTD" id="124989"/>
<feature type="region of interest" description="Disordered" evidence="4">
    <location>
        <begin position="1954"/>
        <end position="2139"/>
    </location>
</feature>
<evidence type="ECO:0000313" key="7">
    <source>
        <dbReference type="RefSeq" id="XP_034271866.1"/>
    </source>
</evidence>
<dbReference type="InParanoid" id="A0A6P9BVF2"/>
<feature type="domain" description="EF-hand" evidence="5">
    <location>
        <begin position="1529"/>
        <end position="1564"/>
    </location>
</feature>
<keyword evidence="2" id="KW-0677">Repeat</keyword>
<dbReference type="Pfam" id="PF13833">
    <property type="entry name" value="EF-hand_8"/>
    <property type="match status" value="4"/>
</dbReference>
<feature type="region of interest" description="Disordered" evidence="4">
    <location>
        <begin position="2382"/>
        <end position="2414"/>
    </location>
</feature>
<dbReference type="KEGG" id="pgut:117664724"/>
<dbReference type="SUPFAM" id="SSF47473">
    <property type="entry name" value="EF-hand"/>
    <property type="match status" value="12"/>
</dbReference>
<feature type="domain" description="EF-hand" evidence="5">
    <location>
        <begin position="2499"/>
        <end position="2534"/>
    </location>
</feature>
<dbReference type="RefSeq" id="XP_034271866.1">
    <property type="nucleotide sequence ID" value="XM_034415975.2"/>
</dbReference>
<keyword evidence="6" id="KW-1185">Reference proteome</keyword>
<feature type="compositionally biased region" description="Basic and acidic residues" evidence="4">
    <location>
        <begin position="2590"/>
        <end position="2608"/>
    </location>
</feature>
<dbReference type="InterPro" id="IPR002048">
    <property type="entry name" value="EF_hand_dom"/>
</dbReference>
<dbReference type="InterPro" id="IPR011992">
    <property type="entry name" value="EF-hand-dom_pair"/>
</dbReference>
<feature type="region of interest" description="Disordered" evidence="4">
    <location>
        <begin position="579"/>
        <end position="624"/>
    </location>
</feature>
<keyword evidence="3" id="KW-0106">Calcium</keyword>
<proteinExistence type="predicted"/>
<evidence type="ECO:0000256" key="2">
    <source>
        <dbReference type="ARBA" id="ARBA00022737"/>
    </source>
</evidence>
<dbReference type="InterPro" id="IPR018247">
    <property type="entry name" value="EF_Hand_1_Ca_BS"/>
</dbReference>
<dbReference type="PANTHER" id="PTHR22656:SF1">
    <property type="entry name" value="EF-HAND CALCIUM-BINDING DOMAIN-CONTAINING PROTEIN 13"/>
    <property type="match status" value="1"/>
</dbReference>
<dbReference type="PANTHER" id="PTHR22656">
    <property type="entry name" value="EF-HAND CALCIUM-BINDING DOMAIN-CONTAINING PROTEIN 13"/>
    <property type="match status" value="1"/>
</dbReference>
<dbReference type="SMART" id="SM00054">
    <property type="entry name" value="EFh"/>
    <property type="match status" value="14"/>
</dbReference>
<feature type="compositionally biased region" description="Polar residues" evidence="4">
    <location>
        <begin position="2391"/>
        <end position="2414"/>
    </location>
</feature>
<feature type="compositionally biased region" description="Basic and acidic residues" evidence="4">
    <location>
        <begin position="601"/>
        <end position="621"/>
    </location>
</feature>
<feature type="region of interest" description="Disordered" evidence="4">
    <location>
        <begin position="1"/>
        <end position="98"/>
    </location>
</feature>
<feature type="domain" description="EF-hand" evidence="5">
    <location>
        <begin position="1386"/>
        <end position="1421"/>
    </location>
</feature>
<feature type="domain" description="EF-hand" evidence="5">
    <location>
        <begin position="2266"/>
        <end position="2301"/>
    </location>
</feature>
<dbReference type="OMA" id="MESEVCE"/>
<feature type="compositionally biased region" description="Basic and acidic residues" evidence="4">
    <location>
        <begin position="2223"/>
        <end position="2236"/>
    </location>
</feature>
<name>A0A6P9BVF2_PANGU</name>
<feature type="compositionally biased region" description="Basic and acidic residues" evidence="4">
    <location>
        <begin position="510"/>
        <end position="519"/>
    </location>
</feature>
<dbReference type="GO" id="GO:0005509">
    <property type="term" value="F:calcium ion binding"/>
    <property type="evidence" value="ECO:0007669"/>
    <property type="project" value="InterPro"/>
</dbReference>
<feature type="compositionally biased region" description="Basic and acidic residues" evidence="4">
    <location>
        <begin position="1"/>
        <end position="11"/>
    </location>
</feature>
<feature type="compositionally biased region" description="Basic residues" evidence="4">
    <location>
        <begin position="586"/>
        <end position="595"/>
    </location>
</feature>
<dbReference type="Proteomes" id="UP001652622">
    <property type="component" value="Unplaced"/>
</dbReference>
<organism evidence="6 7">
    <name type="scientific">Pantherophis guttatus</name>
    <name type="common">Corn snake</name>
    <name type="synonym">Elaphe guttata</name>
    <dbReference type="NCBI Taxonomy" id="94885"/>
    <lineage>
        <taxon>Eukaryota</taxon>
        <taxon>Metazoa</taxon>
        <taxon>Chordata</taxon>
        <taxon>Craniata</taxon>
        <taxon>Vertebrata</taxon>
        <taxon>Euteleostomi</taxon>
        <taxon>Lepidosauria</taxon>
        <taxon>Squamata</taxon>
        <taxon>Bifurcata</taxon>
        <taxon>Unidentata</taxon>
        <taxon>Episquamata</taxon>
        <taxon>Toxicofera</taxon>
        <taxon>Serpentes</taxon>
        <taxon>Colubroidea</taxon>
        <taxon>Colubridae</taxon>
        <taxon>Colubrinae</taxon>
        <taxon>Pantherophis</taxon>
    </lineage>
</organism>
<dbReference type="Pfam" id="PF13499">
    <property type="entry name" value="EF-hand_7"/>
    <property type="match status" value="1"/>
</dbReference>
<dbReference type="Gene3D" id="1.10.238.10">
    <property type="entry name" value="EF-hand"/>
    <property type="match status" value="14"/>
</dbReference>
<dbReference type="GeneID" id="117664724"/>
<evidence type="ECO:0000256" key="3">
    <source>
        <dbReference type="ARBA" id="ARBA00022837"/>
    </source>
</evidence>
<keyword evidence="1" id="KW-0479">Metal-binding</keyword>
<reference evidence="7" key="1">
    <citation type="submission" date="2025-08" db="UniProtKB">
        <authorList>
            <consortium name="RefSeq"/>
        </authorList>
    </citation>
    <scope>IDENTIFICATION</scope>
    <source>
        <tissue evidence="7">Blood</tissue>
    </source>
</reference>
<feature type="region of interest" description="Disordered" evidence="4">
    <location>
        <begin position="503"/>
        <end position="523"/>
    </location>
</feature>
<feature type="compositionally biased region" description="Basic and acidic residues" evidence="4">
    <location>
        <begin position="2087"/>
        <end position="2117"/>
    </location>
</feature>
<feature type="compositionally biased region" description="Polar residues" evidence="4">
    <location>
        <begin position="86"/>
        <end position="97"/>
    </location>
</feature>
<feature type="compositionally biased region" description="Basic and acidic residues" evidence="4">
    <location>
        <begin position="33"/>
        <end position="73"/>
    </location>
</feature>
<evidence type="ECO:0000256" key="4">
    <source>
        <dbReference type="SAM" id="MobiDB-lite"/>
    </source>
</evidence>
<feature type="region of interest" description="Disordered" evidence="4">
    <location>
        <begin position="2217"/>
        <end position="2236"/>
    </location>
</feature>